<name>A0A0U1WEK0_9HYME</name>
<keyword evidence="10" id="KW-0406">Ion transport</keyword>
<comment type="function">
    <text evidence="1">Mitochondrial membrane ATP synthase (F(1)F(0) ATP synthase or Complex V) produces ATP from ADP in the presence of a proton gradient across the membrane which is generated by electron transport complexes of the respiratory chain. F-type ATPases consist of two structural domains, F(1) - containing the extramembraneous catalytic core and F(0) - containing the membrane proton channel, linked together by a central stalk and a peripheral stalk. During catalysis, ATP synthesis in the catalytic domain of F(1) is coupled via a rotary mechanism of the central stalk subunits to proton translocation. Key component of the proton channel; it may play a direct role in the translocation of protons across the membrane.</text>
</comment>
<dbReference type="InterPro" id="IPR035908">
    <property type="entry name" value="F0_ATP_A_sf"/>
</dbReference>
<keyword evidence="6" id="KW-0138">CF(0)</keyword>
<geneLocation type="mitochondrion" evidence="15"/>
<dbReference type="NCBIfam" id="TIGR01131">
    <property type="entry name" value="ATP_synt_6_or_A"/>
    <property type="match status" value="1"/>
</dbReference>
<evidence type="ECO:0000256" key="14">
    <source>
        <dbReference type="SAM" id="Phobius"/>
    </source>
</evidence>
<protein>
    <recommendedName>
        <fullName evidence="13">ATP synthase subunit a</fullName>
    </recommendedName>
</protein>
<comment type="similarity">
    <text evidence="3">Belongs to the ATPase A chain family.</text>
</comment>
<keyword evidence="11 14" id="KW-0472">Membrane</keyword>
<feature type="transmembrane region" description="Helical" evidence="14">
    <location>
        <begin position="14"/>
        <end position="34"/>
    </location>
</feature>
<dbReference type="PROSITE" id="PS00449">
    <property type="entry name" value="ATPASE_A"/>
    <property type="match status" value="1"/>
</dbReference>
<keyword evidence="15" id="KW-0496">Mitochondrion</keyword>
<feature type="transmembrane region" description="Helical" evidence="14">
    <location>
        <begin position="97"/>
        <end position="117"/>
    </location>
</feature>
<evidence type="ECO:0000256" key="12">
    <source>
        <dbReference type="ARBA" id="ARBA00023310"/>
    </source>
</evidence>
<evidence type="ECO:0000256" key="7">
    <source>
        <dbReference type="ARBA" id="ARBA00022692"/>
    </source>
</evidence>
<evidence type="ECO:0000256" key="10">
    <source>
        <dbReference type="ARBA" id="ARBA00023065"/>
    </source>
</evidence>
<dbReference type="GO" id="GO:0046933">
    <property type="term" value="F:proton-transporting ATP synthase activity, rotational mechanism"/>
    <property type="evidence" value="ECO:0007669"/>
    <property type="project" value="TreeGrafter"/>
</dbReference>
<dbReference type="InterPro" id="IPR000568">
    <property type="entry name" value="ATP_synth_F0_asu"/>
</dbReference>
<feature type="transmembrane region" description="Helical" evidence="14">
    <location>
        <begin position="168"/>
        <end position="193"/>
    </location>
</feature>
<dbReference type="SUPFAM" id="SSF81336">
    <property type="entry name" value="F1F0 ATP synthase subunit A"/>
    <property type="match status" value="1"/>
</dbReference>
<feature type="transmembrane region" description="Helical" evidence="14">
    <location>
        <begin position="41"/>
        <end position="59"/>
    </location>
</feature>
<evidence type="ECO:0000256" key="6">
    <source>
        <dbReference type="ARBA" id="ARBA00022547"/>
    </source>
</evidence>
<evidence type="ECO:0000256" key="9">
    <source>
        <dbReference type="ARBA" id="ARBA00022989"/>
    </source>
</evidence>
<dbReference type="AlphaFoldDB" id="A0A0U1WEK0"/>
<reference evidence="15" key="1">
    <citation type="submission" date="2014-02" db="EMBL/GenBank/DDBJ databases">
        <title>The comparative mitochondrial genomes from Braconidae subfamilies and the phylogeny of the Hymenoptera.</title>
        <authorList>
            <person name="Li Q."/>
            <person name="Wei S.J."/>
            <person name="Chen X.X."/>
        </authorList>
    </citation>
    <scope>NUCLEOTIDE SEQUENCE</scope>
</reference>
<keyword evidence="9 14" id="KW-1133">Transmembrane helix</keyword>
<keyword evidence="8" id="KW-0375">Hydrogen ion transport</keyword>
<gene>
    <name evidence="15" type="primary">ATP6</name>
</gene>
<keyword evidence="12" id="KW-0066">ATP synthesis</keyword>
<keyword evidence="7 14" id="KW-0812">Transmembrane</keyword>
<accession>A0A0U1WEK0</accession>
<dbReference type="PANTHER" id="PTHR11410">
    <property type="entry name" value="ATP SYNTHASE SUBUNIT A"/>
    <property type="match status" value="1"/>
</dbReference>
<feature type="transmembrane region" description="Helical" evidence="14">
    <location>
        <begin position="199"/>
        <end position="217"/>
    </location>
</feature>
<evidence type="ECO:0000256" key="8">
    <source>
        <dbReference type="ARBA" id="ARBA00022781"/>
    </source>
</evidence>
<sequence length="223" mass="26917">MLNMFEIFDPSTKWFSMNWMSSMLIIMFLPNIYWMTKFRMLFLYNYMMNILINEMMIILKNKFNMNNMLFLMVLFMFIMFNNLMGLFPYIFTSTSHLILSMFFSMSMWFGLMLFSWIKNMNFMFIHLTPLGTPFMLMFFMVLIEFLSNMIRPLTLGIRLVANMIAGHLLLTLLAMFIPNLIMMYMIIFLLQLMLLTLEIMVSLIQSYVFMILTMLYLKETSYE</sequence>
<keyword evidence="5" id="KW-0813">Transport</keyword>
<dbReference type="InterPro" id="IPR023011">
    <property type="entry name" value="ATP_synth_F0_asu_AS"/>
</dbReference>
<dbReference type="PRINTS" id="PR00123">
    <property type="entry name" value="ATPASEA"/>
</dbReference>
<comment type="subunit">
    <text evidence="4">F-type ATPases have 2 components, CF(1) - the catalytic core - and CF(0) - the membrane proton channel. CF(1) has five subunits: alpha(3), beta(3), gamma(1), delta(1), epsilon(1). CF(0) has three main subunits: a, b and c.</text>
</comment>
<dbReference type="CDD" id="cd00310">
    <property type="entry name" value="ATP-synt_Fo_a_6"/>
    <property type="match status" value="1"/>
</dbReference>
<evidence type="ECO:0000256" key="11">
    <source>
        <dbReference type="ARBA" id="ARBA00023136"/>
    </source>
</evidence>
<dbReference type="GO" id="GO:0045259">
    <property type="term" value="C:proton-transporting ATP synthase complex"/>
    <property type="evidence" value="ECO:0007669"/>
    <property type="project" value="UniProtKB-KW"/>
</dbReference>
<dbReference type="Pfam" id="PF00119">
    <property type="entry name" value="ATP-synt_A"/>
    <property type="match status" value="1"/>
</dbReference>
<proteinExistence type="inferred from homology"/>
<organism evidence="15">
    <name type="scientific">Proterops sp. QL-2014</name>
    <dbReference type="NCBI Taxonomy" id="1491724"/>
    <lineage>
        <taxon>Eukaryota</taxon>
        <taxon>Metazoa</taxon>
        <taxon>Ecdysozoa</taxon>
        <taxon>Arthropoda</taxon>
        <taxon>Hexapoda</taxon>
        <taxon>Insecta</taxon>
        <taxon>Pterygota</taxon>
        <taxon>Neoptera</taxon>
        <taxon>Endopterygota</taxon>
        <taxon>Hymenoptera</taxon>
        <taxon>Apocrita</taxon>
        <taxon>Ichneumonoidea</taxon>
        <taxon>Braconidae</taxon>
        <taxon>Proteropinae</taxon>
        <taxon>Proterops</taxon>
    </lineage>
</organism>
<evidence type="ECO:0000256" key="4">
    <source>
        <dbReference type="ARBA" id="ARBA00011648"/>
    </source>
</evidence>
<dbReference type="EMBL" id="KJ412477">
    <property type="protein sequence ID" value="AHX97868.1"/>
    <property type="molecule type" value="Genomic_DNA"/>
</dbReference>
<evidence type="ECO:0000256" key="5">
    <source>
        <dbReference type="ARBA" id="ARBA00022448"/>
    </source>
</evidence>
<evidence type="ECO:0000256" key="13">
    <source>
        <dbReference type="RuleBase" id="RU004450"/>
    </source>
</evidence>
<evidence type="ECO:0000256" key="2">
    <source>
        <dbReference type="ARBA" id="ARBA00004141"/>
    </source>
</evidence>
<dbReference type="GO" id="GO:0005743">
    <property type="term" value="C:mitochondrial inner membrane"/>
    <property type="evidence" value="ECO:0007669"/>
    <property type="project" value="UniProtKB-SubCell"/>
</dbReference>
<dbReference type="PANTHER" id="PTHR11410:SF0">
    <property type="entry name" value="ATP SYNTHASE SUBUNIT A"/>
    <property type="match status" value="1"/>
</dbReference>
<feature type="transmembrane region" description="Helical" evidence="14">
    <location>
        <begin position="123"/>
        <end position="147"/>
    </location>
</feature>
<evidence type="ECO:0000256" key="1">
    <source>
        <dbReference type="ARBA" id="ARBA00002070"/>
    </source>
</evidence>
<evidence type="ECO:0000313" key="15">
    <source>
        <dbReference type="EMBL" id="AHX97868.1"/>
    </source>
</evidence>
<dbReference type="InterPro" id="IPR045083">
    <property type="entry name" value="ATP_synth_F0_asu_bact/mt"/>
</dbReference>
<comment type="subcellular location">
    <subcellularLocation>
        <location evidence="2">Membrane</location>
        <topology evidence="2">Multi-pass membrane protein</topology>
    </subcellularLocation>
    <subcellularLocation>
        <location evidence="13">Mitochondrion inner membrane</location>
        <topology evidence="13">Multi-pass membrane protein</topology>
    </subcellularLocation>
</comment>
<dbReference type="Gene3D" id="1.20.120.220">
    <property type="entry name" value="ATP synthase, F0 complex, subunit A"/>
    <property type="match status" value="1"/>
</dbReference>
<feature type="transmembrane region" description="Helical" evidence="14">
    <location>
        <begin position="71"/>
        <end position="90"/>
    </location>
</feature>
<evidence type="ECO:0000256" key="3">
    <source>
        <dbReference type="ARBA" id="ARBA00006810"/>
    </source>
</evidence>